<dbReference type="RefSeq" id="WP_184000451.1">
    <property type="nucleotide sequence ID" value="NZ_JACIEH010000005.1"/>
</dbReference>
<evidence type="ECO:0000313" key="6">
    <source>
        <dbReference type="Proteomes" id="UP000557392"/>
    </source>
</evidence>
<sequence length="340" mass="35962">MSTAPVRWGILGPGNIARDFQAGAAGSATGTIVALGTRNPHRPELAEHFPGIRVVIGYEALIADPEVDAIYIATPHTHHAHWAIAAARGGKHVLCEKPMGVCAAETEAMFAAARAAGTFLGEAFMYRFHPLVARIAELIRADAIGEVRMIRSSFGFAVPEAARAGHRLFQPELGGGAILDLAGYPVSMAGLIAGARGSGEIPMPCAVKAVAHFGPSGVEEWTSALLRFPGGITADLSCSVTVRQDNVLHVMGSTGRLEVDQFWFAGGKTGGVNVMRLIRPDGSREEIAVDEPRHLYSFQFEAANQAILSGATEFAHPGLDAADSIATARIVDRWLAEIRA</sequence>
<comment type="caution">
    <text evidence="5">The sequence shown here is derived from an EMBL/GenBank/DDBJ whole genome shotgun (WGS) entry which is preliminary data.</text>
</comment>
<dbReference type="GO" id="GO:0016491">
    <property type="term" value="F:oxidoreductase activity"/>
    <property type="evidence" value="ECO:0007669"/>
    <property type="project" value="UniProtKB-KW"/>
</dbReference>
<dbReference type="InterPro" id="IPR055170">
    <property type="entry name" value="GFO_IDH_MocA-like_dom"/>
</dbReference>
<keyword evidence="2" id="KW-0560">Oxidoreductase</keyword>
<feature type="domain" description="Gfo/Idh/MocA-like oxidoreductase N-terminal" evidence="3">
    <location>
        <begin position="6"/>
        <end position="120"/>
    </location>
</feature>
<reference evidence="5 6" key="1">
    <citation type="submission" date="2020-08" db="EMBL/GenBank/DDBJ databases">
        <title>Genomic Encyclopedia of Type Strains, Phase IV (KMG-IV): sequencing the most valuable type-strain genomes for metagenomic binning, comparative biology and taxonomic classification.</title>
        <authorList>
            <person name="Goeker M."/>
        </authorList>
    </citation>
    <scope>NUCLEOTIDE SEQUENCE [LARGE SCALE GENOMIC DNA]</scope>
    <source>
        <strain evidence="5 6">DSM 101806</strain>
    </source>
</reference>
<evidence type="ECO:0000259" key="4">
    <source>
        <dbReference type="Pfam" id="PF22725"/>
    </source>
</evidence>
<dbReference type="PANTHER" id="PTHR22604:SF105">
    <property type="entry name" value="TRANS-1,2-DIHYDROBENZENE-1,2-DIOL DEHYDROGENASE"/>
    <property type="match status" value="1"/>
</dbReference>
<organism evidence="5 6">
    <name type="scientific">Sphingomonas kyeonggiensis</name>
    <dbReference type="NCBI Taxonomy" id="1268553"/>
    <lineage>
        <taxon>Bacteria</taxon>
        <taxon>Pseudomonadati</taxon>
        <taxon>Pseudomonadota</taxon>
        <taxon>Alphaproteobacteria</taxon>
        <taxon>Sphingomonadales</taxon>
        <taxon>Sphingomonadaceae</taxon>
        <taxon>Sphingomonas</taxon>
    </lineage>
</organism>
<dbReference type="Proteomes" id="UP000557392">
    <property type="component" value="Unassembled WGS sequence"/>
</dbReference>
<dbReference type="InterPro" id="IPR000683">
    <property type="entry name" value="Gfo/Idh/MocA-like_OxRdtase_N"/>
</dbReference>
<proteinExistence type="inferred from homology"/>
<dbReference type="SUPFAM" id="SSF51735">
    <property type="entry name" value="NAD(P)-binding Rossmann-fold domains"/>
    <property type="match status" value="1"/>
</dbReference>
<evidence type="ECO:0000313" key="5">
    <source>
        <dbReference type="EMBL" id="MBB4101083.1"/>
    </source>
</evidence>
<dbReference type="PANTHER" id="PTHR22604">
    <property type="entry name" value="OXIDOREDUCTASES"/>
    <property type="match status" value="1"/>
</dbReference>
<dbReference type="InterPro" id="IPR036291">
    <property type="entry name" value="NAD(P)-bd_dom_sf"/>
</dbReference>
<gene>
    <name evidence="5" type="ORF">GGR46_004673</name>
</gene>
<dbReference type="Gene3D" id="3.30.360.10">
    <property type="entry name" value="Dihydrodipicolinate Reductase, domain 2"/>
    <property type="match status" value="1"/>
</dbReference>
<comment type="similarity">
    <text evidence="1">Belongs to the Gfo/Idh/MocA family.</text>
</comment>
<dbReference type="AlphaFoldDB" id="A0A7W6JX06"/>
<keyword evidence="6" id="KW-1185">Reference proteome</keyword>
<dbReference type="Pfam" id="PF01408">
    <property type="entry name" value="GFO_IDH_MocA"/>
    <property type="match status" value="1"/>
</dbReference>
<dbReference type="EMBL" id="JACIEH010000005">
    <property type="protein sequence ID" value="MBB4101083.1"/>
    <property type="molecule type" value="Genomic_DNA"/>
</dbReference>
<dbReference type="GO" id="GO:0000166">
    <property type="term" value="F:nucleotide binding"/>
    <property type="evidence" value="ECO:0007669"/>
    <property type="project" value="InterPro"/>
</dbReference>
<feature type="domain" description="GFO/IDH/MocA-like oxidoreductase" evidence="4">
    <location>
        <begin position="133"/>
        <end position="258"/>
    </location>
</feature>
<dbReference type="Pfam" id="PF22725">
    <property type="entry name" value="GFO_IDH_MocA_C3"/>
    <property type="match status" value="1"/>
</dbReference>
<name>A0A7W6JX06_9SPHN</name>
<evidence type="ECO:0000256" key="2">
    <source>
        <dbReference type="ARBA" id="ARBA00023002"/>
    </source>
</evidence>
<evidence type="ECO:0000259" key="3">
    <source>
        <dbReference type="Pfam" id="PF01408"/>
    </source>
</evidence>
<dbReference type="InterPro" id="IPR050984">
    <property type="entry name" value="Gfo/Idh/MocA_domain"/>
</dbReference>
<accession>A0A7W6JX06</accession>
<protein>
    <submittedName>
        <fullName evidence="5">Putative dehydrogenase</fullName>
    </submittedName>
</protein>
<dbReference type="Gene3D" id="3.40.50.720">
    <property type="entry name" value="NAD(P)-binding Rossmann-like Domain"/>
    <property type="match status" value="1"/>
</dbReference>
<evidence type="ECO:0000256" key="1">
    <source>
        <dbReference type="ARBA" id="ARBA00010928"/>
    </source>
</evidence>
<dbReference type="SUPFAM" id="SSF55347">
    <property type="entry name" value="Glyceraldehyde-3-phosphate dehydrogenase-like, C-terminal domain"/>
    <property type="match status" value="1"/>
</dbReference>